<sequence>MEGESSEDSSSSSSSISSSLFYEAPLGYSIEYVRPYGGIKKFKSAAYSNIAREPS</sequence>
<keyword evidence="2" id="KW-1185">Reference proteome</keyword>
<accession>A0AAV9E9H0</accession>
<dbReference type="PANTHER" id="PTHR35727:SF5">
    <property type="entry name" value="S-ADENOSYL-L-METHIONINE DECARBOXYLASE LEADER PEPTIDE PROTEIN"/>
    <property type="match status" value="1"/>
</dbReference>
<gene>
    <name evidence="1" type="ORF">QJS10_CPA08g01716</name>
</gene>
<evidence type="ECO:0000313" key="2">
    <source>
        <dbReference type="Proteomes" id="UP001180020"/>
    </source>
</evidence>
<proteinExistence type="predicted"/>
<dbReference type="Proteomes" id="UP001180020">
    <property type="component" value="Unassembled WGS sequence"/>
</dbReference>
<reference evidence="1" key="1">
    <citation type="journal article" date="2023" name="Nat. Commun.">
        <title>Diploid and tetraploid genomes of Acorus and the evolution of monocots.</title>
        <authorList>
            <person name="Ma L."/>
            <person name="Liu K.W."/>
            <person name="Li Z."/>
            <person name="Hsiao Y.Y."/>
            <person name="Qi Y."/>
            <person name="Fu T."/>
            <person name="Tang G.D."/>
            <person name="Zhang D."/>
            <person name="Sun W.H."/>
            <person name="Liu D.K."/>
            <person name="Li Y."/>
            <person name="Chen G.Z."/>
            <person name="Liu X.D."/>
            <person name="Liao X.Y."/>
            <person name="Jiang Y.T."/>
            <person name="Yu X."/>
            <person name="Hao Y."/>
            <person name="Huang J."/>
            <person name="Zhao X.W."/>
            <person name="Ke S."/>
            <person name="Chen Y.Y."/>
            <person name="Wu W.L."/>
            <person name="Hsu J.L."/>
            <person name="Lin Y.F."/>
            <person name="Huang M.D."/>
            <person name="Li C.Y."/>
            <person name="Huang L."/>
            <person name="Wang Z.W."/>
            <person name="Zhao X."/>
            <person name="Zhong W.Y."/>
            <person name="Peng D.H."/>
            <person name="Ahmad S."/>
            <person name="Lan S."/>
            <person name="Zhang J.S."/>
            <person name="Tsai W.C."/>
            <person name="Van de Peer Y."/>
            <person name="Liu Z.J."/>
        </authorList>
    </citation>
    <scope>NUCLEOTIDE SEQUENCE</scope>
    <source>
        <strain evidence="1">CP</strain>
    </source>
</reference>
<name>A0AAV9E9H0_ACOCL</name>
<organism evidence="1 2">
    <name type="scientific">Acorus calamus</name>
    <name type="common">Sweet flag</name>
    <dbReference type="NCBI Taxonomy" id="4465"/>
    <lineage>
        <taxon>Eukaryota</taxon>
        <taxon>Viridiplantae</taxon>
        <taxon>Streptophyta</taxon>
        <taxon>Embryophyta</taxon>
        <taxon>Tracheophyta</taxon>
        <taxon>Spermatophyta</taxon>
        <taxon>Magnoliopsida</taxon>
        <taxon>Liliopsida</taxon>
        <taxon>Acoraceae</taxon>
        <taxon>Acorus</taxon>
    </lineage>
</organism>
<reference evidence="1" key="2">
    <citation type="submission" date="2023-06" db="EMBL/GenBank/DDBJ databases">
        <authorList>
            <person name="Ma L."/>
            <person name="Liu K.-W."/>
            <person name="Li Z."/>
            <person name="Hsiao Y.-Y."/>
            <person name="Qi Y."/>
            <person name="Fu T."/>
            <person name="Tang G."/>
            <person name="Zhang D."/>
            <person name="Sun W.-H."/>
            <person name="Liu D.-K."/>
            <person name="Li Y."/>
            <person name="Chen G.-Z."/>
            <person name="Liu X.-D."/>
            <person name="Liao X.-Y."/>
            <person name="Jiang Y.-T."/>
            <person name="Yu X."/>
            <person name="Hao Y."/>
            <person name="Huang J."/>
            <person name="Zhao X.-W."/>
            <person name="Ke S."/>
            <person name="Chen Y.-Y."/>
            <person name="Wu W.-L."/>
            <person name="Hsu J.-L."/>
            <person name="Lin Y.-F."/>
            <person name="Huang M.-D."/>
            <person name="Li C.-Y."/>
            <person name="Huang L."/>
            <person name="Wang Z.-W."/>
            <person name="Zhao X."/>
            <person name="Zhong W.-Y."/>
            <person name="Peng D.-H."/>
            <person name="Ahmad S."/>
            <person name="Lan S."/>
            <person name="Zhang J.-S."/>
            <person name="Tsai W.-C."/>
            <person name="Van De Peer Y."/>
            <person name="Liu Z.-J."/>
        </authorList>
    </citation>
    <scope>NUCLEOTIDE SEQUENCE</scope>
    <source>
        <strain evidence="1">CP</strain>
        <tissue evidence="1">Leaves</tissue>
    </source>
</reference>
<dbReference type="PANTHER" id="PTHR35727">
    <property type="entry name" value="BNAA05G33520D PROTEIN"/>
    <property type="match status" value="1"/>
</dbReference>
<evidence type="ECO:0000313" key="1">
    <source>
        <dbReference type="EMBL" id="KAK1309994.1"/>
    </source>
</evidence>
<protein>
    <submittedName>
        <fullName evidence="1">Uncharacterized protein</fullName>
    </submittedName>
</protein>
<dbReference type="EMBL" id="JAUJYO010000008">
    <property type="protein sequence ID" value="KAK1309994.1"/>
    <property type="molecule type" value="Genomic_DNA"/>
</dbReference>
<dbReference type="Pfam" id="PF08132">
    <property type="entry name" value="AdoMetDC_leader"/>
    <property type="match status" value="1"/>
</dbReference>
<comment type="caution">
    <text evidence="1">The sequence shown here is derived from an EMBL/GenBank/DDBJ whole genome shotgun (WGS) entry which is preliminary data.</text>
</comment>
<dbReference type="AlphaFoldDB" id="A0AAV9E9H0"/>
<dbReference type="InterPro" id="IPR012511">
    <property type="entry name" value="AdoMetDC_leader"/>
</dbReference>